<dbReference type="Gene3D" id="3.60.60.10">
    <property type="entry name" value="Penicillin V Acylase, Chain A"/>
    <property type="match status" value="1"/>
</dbReference>
<feature type="compositionally biased region" description="Low complexity" evidence="7">
    <location>
        <begin position="497"/>
        <end position="536"/>
    </location>
</feature>
<keyword evidence="4 6" id="KW-0378">Hydrolase</keyword>
<dbReference type="AlphaFoldDB" id="A0A1Y4LJC1"/>
<dbReference type="STRING" id="501571.GCA_900143195_01214"/>
<comment type="similarity">
    <text evidence="2 6">Belongs to the peptidase C69 family.</text>
</comment>
<evidence type="ECO:0000256" key="7">
    <source>
        <dbReference type="SAM" id="MobiDB-lite"/>
    </source>
</evidence>
<name>A0A1Y4LJC1_9FIRM</name>
<protein>
    <recommendedName>
        <fullName evidence="6">Dipeptidase</fullName>
        <ecNumber evidence="6">3.4.-.-</ecNumber>
    </recommendedName>
</protein>
<evidence type="ECO:0000256" key="4">
    <source>
        <dbReference type="ARBA" id="ARBA00022801"/>
    </source>
</evidence>
<comment type="catalytic activity">
    <reaction evidence="1">
        <text>an L-aminoacyl-L-amino acid + H2O = 2 an L-alpha-amino acid</text>
        <dbReference type="Rhea" id="RHEA:48940"/>
        <dbReference type="ChEBI" id="CHEBI:15377"/>
        <dbReference type="ChEBI" id="CHEBI:59869"/>
        <dbReference type="ChEBI" id="CHEBI:77460"/>
        <dbReference type="EC" id="3.4.13.19"/>
    </reaction>
</comment>
<dbReference type="InterPro" id="IPR005322">
    <property type="entry name" value="Peptidase_C69"/>
</dbReference>
<feature type="chain" id="PRO_5013028741" description="Dipeptidase" evidence="8">
    <location>
        <begin position="25"/>
        <end position="536"/>
    </location>
</feature>
<keyword evidence="8" id="KW-0732">Signal</keyword>
<dbReference type="EMBL" id="NFKL01000016">
    <property type="protein sequence ID" value="OUP56816.1"/>
    <property type="molecule type" value="Genomic_DNA"/>
</dbReference>
<evidence type="ECO:0000256" key="8">
    <source>
        <dbReference type="SAM" id="SignalP"/>
    </source>
</evidence>
<evidence type="ECO:0000256" key="6">
    <source>
        <dbReference type="RuleBase" id="RU364089"/>
    </source>
</evidence>
<feature type="signal peptide" evidence="8">
    <location>
        <begin position="1"/>
        <end position="24"/>
    </location>
</feature>
<dbReference type="PANTHER" id="PTHR12994">
    <property type="entry name" value="SECERNIN"/>
    <property type="match status" value="1"/>
</dbReference>
<evidence type="ECO:0000256" key="3">
    <source>
        <dbReference type="ARBA" id="ARBA00022670"/>
    </source>
</evidence>
<sequence>MKKKTTAMVMASLMALTSITSAFACTGTIVGSDWTDDGSTIVARTEDISGNHAKNYIVHPRTTYKAGEMFKDVTTGFTYPQPSVAYQYTSVPDTDIQADGYYGEIGFNEYGVSVDATVSASANEKAQAADPYVEDGLREADIVDVILPRVKSAREGVNLVIDILNEKGAAEGNVFTISDKDEVWYIEIYTGHRFAAYKVPDNVVAVFPNCFMLGYVDLNNAESYVASKDLIEFAKQNGIYQEYNGKFHAALSYSEPISGGNRDRVWAGQNFLGHAVDYDAPVFDLFFTPDDGEKISVKDVMELQRYRNEGTEKTPEKDSSVRTIGTERSAEAHIVQFKDEYPKELGGLLWMTMGNPEHSVYLPSFGNINDTADAYQVEAIDYNADSAYWKFRSLSAVAELNREMYGAGVRAYWDAYEDALIAQQEQTDDTVVALMAKSEDKAAAYTTELAETIANDAMSKADLMFSELMGYIAKNKTTDAFVPSVMAEFEAKEETTETVPATEVAPAETAAETTATTETAAESTTEAAPATEAAAK</sequence>
<evidence type="ECO:0000256" key="1">
    <source>
        <dbReference type="ARBA" id="ARBA00001670"/>
    </source>
</evidence>
<comment type="caution">
    <text evidence="9">The sequence shown here is derived from an EMBL/GenBank/DDBJ whole genome shotgun (WGS) entry which is preliminary data.</text>
</comment>
<dbReference type="Pfam" id="PF03577">
    <property type="entry name" value="Peptidase_C69"/>
    <property type="match status" value="1"/>
</dbReference>
<proteinExistence type="inferred from homology"/>
<dbReference type="GO" id="GO:0016805">
    <property type="term" value="F:dipeptidase activity"/>
    <property type="evidence" value="ECO:0007669"/>
    <property type="project" value="UniProtKB-KW"/>
</dbReference>
<accession>A0A1Y4LJC1</accession>
<evidence type="ECO:0000313" key="10">
    <source>
        <dbReference type="Proteomes" id="UP000195326"/>
    </source>
</evidence>
<keyword evidence="5 6" id="KW-0224">Dipeptidase</keyword>
<gene>
    <name evidence="9" type="ORF">B5F15_11240</name>
</gene>
<evidence type="ECO:0000256" key="2">
    <source>
        <dbReference type="ARBA" id="ARBA00007225"/>
    </source>
</evidence>
<dbReference type="PANTHER" id="PTHR12994:SF17">
    <property type="entry name" value="LD30995P"/>
    <property type="match status" value="1"/>
</dbReference>
<dbReference type="PROSITE" id="PS51257">
    <property type="entry name" value="PROKAR_LIPOPROTEIN"/>
    <property type="match status" value="1"/>
</dbReference>
<organism evidence="9 10">
    <name type="scientific">Butyricicoccus pullicaecorum</name>
    <dbReference type="NCBI Taxonomy" id="501571"/>
    <lineage>
        <taxon>Bacteria</taxon>
        <taxon>Bacillati</taxon>
        <taxon>Bacillota</taxon>
        <taxon>Clostridia</taxon>
        <taxon>Eubacteriales</taxon>
        <taxon>Butyricicoccaceae</taxon>
        <taxon>Butyricicoccus</taxon>
    </lineage>
</organism>
<reference evidence="10" key="1">
    <citation type="submission" date="2017-04" db="EMBL/GenBank/DDBJ databases">
        <title>Function of individual gut microbiota members based on whole genome sequencing of pure cultures obtained from chicken caecum.</title>
        <authorList>
            <person name="Medvecky M."/>
            <person name="Cejkova D."/>
            <person name="Polansky O."/>
            <person name="Karasova D."/>
            <person name="Kubasova T."/>
            <person name="Cizek A."/>
            <person name="Rychlik I."/>
        </authorList>
    </citation>
    <scope>NUCLEOTIDE SEQUENCE [LARGE SCALE GENOMIC DNA]</scope>
    <source>
        <strain evidence="10">An179</strain>
    </source>
</reference>
<feature type="region of interest" description="Disordered" evidence="7">
    <location>
        <begin position="492"/>
        <end position="536"/>
    </location>
</feature>
<evidence type="ECO:0000313" key="9">
    <source>
        <dbReference type="EMBL" id="OUP56816.1"/>
    </source>
</evidence>
<evidence type="ECO:0000256" key="5">
    <source>
        <dbReference type="ARBA" id="ARBA00022997"/>
    </source>
</evidence>
<dbReference type="InterPro" id="IPR047804">
    <property type="entry name" value="C69_dipept_A-like"/>
</dbReference>
<dbReference type="RefSeq" id="WP_087415381.1">
    <property type="nucleotide sequence ID" value="NZ_NFKL01000016.1"/>
</dbReference>
<dbReference type="GO" id="GO:0006508">
    <property type="term" value="P:proteolysis"/>
    <property type="evidence" value="ECO:0007669"/>
    <property type="project" value="UniProtKB-KW"/>
</dbReference>
<dbReference type="NCBIfam" id="NF033678">
    <property type="entry name" value="C69_fam_dipept"/>
    <property type="match status" value="1"/>
</dbReference>
<keyword evidence="3 6" id="KW-0645">Protease</keyword>
<dbReference type="GO" id="GO:0070004">
    <property type="term" value="F:cysteine-type exopeptidase activity"/>
    <property type="evidence" value="ECO:0007669"/>
    <property type="project" value="InterPro"/>
</dbReference>
<dbReference type="EC" id="3.4.-.-" evidence="6"/>
<dbReference type="Proteomes" id="UP000195326">
    <property type="component" value="Unassembled WGS sequence"/>
</dbReference>